<dbReference type="InterPro" id="IPR020568">
    <property type="entry name" value="Ribosomal_Su5_D2-typ_SF"/>
</dbReference>
<dbReference type="InterPro" id="IPR014721">
    <property type="entry name" value="Ribsml_uS5_D2-typ_fold_subgr"/>
</dbReference>
<dbReference type="RefSeq" id="WP_136062673.1">
    <property type="nucleotide sequence ID" value="NZ_CAAHFH010000002.1"/>
</dbReference>
<comment type="similarity">
    <text evidence="6">Belongs to the RnpA family.</text>
</comment>
<dbReference type="GO" id="GO:0042781">
    <property type="term" value="F:3'-tRNA processing endoribonuclease activity"/>
    <property type="evidence" value="ECO:0007669"/>
    <property type="project" value="TreeGrafter"/>
</dbReference>
<dbReference type="HAMAP" id="MF_00227">
    <property type="entry name" value="RNase_P"/>
    <property type="match status" value="1"/>
</dbReference>
<evidence type="ECO:0000256" key="5">
    <source>
        <dbReference type="ARBA" id="ARBA00022884"/>
    </source>
</evidence>
<keyword evidence="10" id="KW-1185">Reference proteome</keyword>
<evidence type="ECO:0000256" key="6">
    <source>
        <dbReference type="HAMAP-Rule" id="MF_00227"/>
    </source>
</evidence>
<comment type="catalytic activity">
    <reaction evidence="6">
        <text>Endonucleolytic cleavage of RNA, removing 5'-extranucleotides from tRNA precursor.</text>
        <dbReference type="EC" id="3.1.26.5"/>
    </reaction>
</comment>
<evidence type="ECO:0000256" key="2">
    <source>
        <dbReference type="ARBA" id="ARBA00022722"/>
    </source>
</evidence>
<reference evidence="9 10" key="1">
    <citation type="submission" date="2019-04" db="EMBL/GenBank/DDBJ databases">
        <authorList>
            <person name="Van Vliet M D."/>
        </authorList>
    </citation>
    <scope>NUCLEOTIDE SEQUENCE [LARGE SCALE GENOMIC DNA]</scope>
    <source>
        <strain evidence="9 10">F21</strain>
    </source>
</reference>
<dbReference type="Pfam" id="PF00825">
    <property type="entry name" value="Ribonuclease_P"/>
    <property type="match status" value="1"/>
</dbReference>
<dbReference type="GO" id="GO:0004526">
    <property type="term" value="F:ribonuclease P activity"/>
    <property type="evidence" value="ECO:0007669"/>
    <property type="project" value="UniProtKB-UniRule"/>
</dbReference>
<feature type="compositionally biased region" description="Basic and acidic residues" evidence="8">
    <location>
        <begin position="1"/>
        <end position="13"/>
    </location>
</feature>
<accession>A0A6C2UM39</accession>
<comment type="function">
    <text evidence="6">RNaseP catalyzes the removal of the 5'-leader sequence from pre-tRNA to produce the mature 5'-terminus. It can also cleave other RNA substrates such as 4.5S RNA. The protein component plays an auxiliary but essential role in vivo by binding to the 5'-leader sequence and broadening the substrate specificity of the ribozyme.</text>
</comment>
<sequence length="159" mass="18529">MPEPHNRESDRSIDSSPLHKSGLDRRLSKEHRLTHSSLFSETFSQGKKWVGRNMVMWRRSGEGTALRLGVVTSKKVHLRANQRNFARRRLREAYRNLRPYFSGDFDVLLIGRRAILSAEWPDIIREMLKLAQKAGLISEENLKQAEKEFDQTNVRTNVD</sequence>
<keyword evidence="5 6" id="KW-0694">RNA-binding</keyword>
<dbReference type="Proteomes" id="UP000346198">
    <property type="component" value="Unassembled WGS sequence"/>
</dbReference>
<name>A0A6C2UM39_9BACT</name>
<evidence type="ECO:0000256" key="8">
    <source>
        <dbReference type="SAM" id="MobiDB-lite"/>
    </source>
</evidence>
<dbReference type="GO" id="GO:0000049">
    <property type="term" value="F:tRNA binding"/>
    <property type="evidence" value="ECO:0007669"/>
    <property type="project" value="UniProtKB-UniRule"/>
</dbReference>
<dbReference type="InterPro" id="IPR000100">
    <property type="entry name" value="RNase_P"/>
</dbReference>
<dbReference type="AlphaFoldDB" id="A0A6C2UM39"/>
<dbReference type="EMBL" id="CAAHFH010000002">
    <property type="protein sequence ID" value="VGO21188.1"/>
    <property type="molecule type" value="Genomic_DNA"/>
</dbReference>
<keyword evidence="1 6" id="KW-0819">tRNA processing</keyword>
<evidence type="ECO:0000313" key="10">
    <source>
        <dbReference type="Proteomes" id="UP000346198"/>
    </source>
</evidence>
<dbReference type="PANTHER" id="PTHR33992:SF1">
    <property type="entry name" value="RIBONUCLEASE P PROTEIN COMPONENT"/>
    <property type="match status" value="1"/>
</dbReference>
<dbReference type="SUPFAM" id="SSF54211">
    <property type="entry name" value="Ribosomal protein S5 domain 2-like"/>
    <property type="match status" value="1"/>
</dbReference>
<evidence type="ECO:0000256" key="4">
    <source>
        <dbReference type="ARBA" id="ARBA00022801"/>
    </source>
</evidence>
<evidence type="ECO:0000256" key="7">
    <source>
        <dbReference type="NCBIfam" id="TIGR00188"/>
    </source>
</evidence>
<dbReference type="PANTHER" id="PTHR33992">
    <property type="entry name" value="RIBONUCLEASE P PROTEIN COMPONENT"/>
    <property type="match status" value="1"/>
</dbReference>
<evidence type="ECO:0000256" key="3">
    <source>
        <dbReference type="ARBA" id="ARBA00022759"/>
    </source>
</evidence>
<keyword evidence="3 6" id="KW-0255">Endonuclease</keyword>
<dbReference type="GO" id="GO:0030677">
    <property type="term" value="C:ribonuclease P complex"/>
    <property type="evidence" value="ECO:0007669"/>
    <property type="project" value="TreeGrafter"/>
</dbReference>
<dbReference type="EC" id="3.1.26.5" evidence="6 7"/>
<evidence type="ECO:0000313" key="9">
    <source>
        <dbReference type="EMBL" id="VGO21188.1"/>
    </source>
</evidence>
<dbReference type="GO" id="GO:0001682">
    <property type="term" value="P:tRNA 5'-leader removal"/>
    <property type="evidence" value="ECO:0007669"/>
    <property type="project" value="UniProtKB-UniRule"/>
</dbReference>
<gene>
    <name evidence="6" type="primary">rnpA</name>
    <name evidence="9" type="ORF">SCARR_03259</name>
</gene>
<organism evidence="9 10">
    <name type="scientific">Pontiella sulfatireligans</name>
    <dbReference type="NCBI Taxonomy" id="2750658"/>
    <lineage>
        <taxon>Bacteria</taxon>
        <taxon>Pseudomonadati</taxon>
        <taxon>Kiritimatiellota</taxon>
        <taxon>Kiritimatiellia</taxon>
        <taxon>Kiritimatiellales</taxon>
        <taxon>Pontiellaceae</taxon>
        <taxon>Pontiella</taxon>
    </lineage>
</organism>
<dbReference type="Gene3D" id="3.30.230.10">
    <property type="match status" value="1"/>
</dbReference>
<feature type="region of interest" description="Disordered" evidence="8">
    <location>
        <begin position="1"/>
        <end position="26"/>
    </location>
</feature>
<keyword evidence="4 6" id="KW-0378">Hydrolase</keyword>
<protein>
    <recommendedName>
        <fullName evidence="6 7">Ribonuclease P protein component</fullName>
        <shortName evidence="6">RNase P protein</shortName>
        <shortName evidence="6">RNaseP protein</shortName>
        <ecNumber evidence="6 7">3.1.26.5</ecNumber>
    </recommendedName>
    <alternativeName>
        <fullName evidence="6">Protein C5</fullName>
    </alternativeName>
</protein>
<comment type="subunit">
    <text evidence="6">Consists of a catalytic RNA component (M1 or rnpB) and a protein subunit.</text>
</comment>
<dbReference type="NCBIfam" id="TIGR00188">
    <property type="entry name" value="rnpA"/>
    <property type="match status" value="1"/>
</dbReference>
<keyword evidence="2 6" id="KW-0540">Nuclease</keyword>
<evidence type="ECO:0000256" key="1">
    <source>
        <dbReference type="ARBA" id="ARBA00022694"/>
    </source>
</evidence>
<proteinExistence type="inferred from homology"/>